<dbReference type="STRING" id="933388.S7ZVM6"/>
<dbReference type="Proteomes" id="UP000019376">
    <property type="component" value="Unassembled WGS sequence"/>
</dbReference>
<organism evidence="7 8">
    <name type="scientific">Penicillium oxalicum (strain 114-2 / CGMCC 5302)</name>
    <name type="common">Penicillium decumbens</name>
    <dbReference type="NCBI Taxonomy" id="933388"/>
    <lineage>
        <taxon>Eukaryota</taxon>
        <taxon>Fungi</taxon>
        <taxon>Dikarya</taxon>
        <taxon>Ascomycota</taxon>
        <taxon>Pezizomycotina</taxon>
        <taxon>Eurotiomycetes</taxon>
        <taxon>Eurotiomycetidae</taxon>
        <taxon>Eurotiales</taxon>
        <taxon>Aspergillaceae</taxon>
        <taxon>Penicillium</taxon>
    </lineage>
</organism>
<reference evidence="7 8" key="1">
    <citation type="journal article" date="2013" name="PLoS ONE">
        <title>Genomic and secretomic analyses reveal unique features of the lignocellulolytic enzyme system of Penicillium decumbens.</title>
        <authorList>
            <person name="Liu G."/>
            <person name="Zhang L."/>
            <person name="Wei X."/>
            <person name="Zou G."/>
            <person name="Qin Y."/>
            <person name="Ma L."/>
            <person name="Li J."/>
            <person name="Zheng H."/>
            <person name="Wang S."/>
            <person name="Wang C."/>
            <person name="Xun L."/>
            <person name="Zhao G.-P."/>
            <person name="Zhou Z."/>
            <person name="Qu Y."/>
        </authorList>
    </citation>
    <scope>NUCLEOTIDE SEQUENCE [LARGE SCALE GENOMIC DNA]</scope>
    <source>
        <strain evidence="8">114-2 / CGMCC 5302</strain>
    </source>
</reference>
<evidence type="ECO:0000256" key="3">
    <source>
        <dbReference type="ARBA" id="ARBA00022679"/>
    </source>
</evidence>
<evidence type="ECO:0000256" key="5">
    <source>
        <dbReference type="ARBA" id="ARBA00033987"/>
    </source>
</evidence>
<dbReference type="GO" id="GO:0070212">
    <property type="term" value="P:protein poly-ADP-ribosylation"/>
    <property type="evidence" value="ECO:0007669"/>
    <property type="project" value="TreeGrafter"/>
</dbReference>
<dbReference type="PhylomeDB" id="S7ZVM6"/>
<dbReference type="GO" id="GO:0005730">
    <property type="term" value="C:nucleolus"/>
    <property type="evidence" value="ECO:0007669"/>
    <property type="project" value="TreeGrafter"/>
</dbReference>
<keyword evidence="8" id="KW-1185">Reference proteome</keyword>
<feature type="domain" description="BRCT" evidence="6">
    <location>
        <begin position="3"/>
        <end position="100"/>
    </location>
</feature>
<evidence type="ECO:0000313" key="7">
    <source>
        <dbReference type="EMBL" id="EPS34785.1"/>
    </source>
</evidence>
<dbReference type="PROSITE" id="PS50172">
    <property type="entry name" value="BRCT"/>
    <property type="match status" value="1"/>
</dbReference>
<sequence length="644" mass="73753">MAVSACAFAGVVVMVGGNIPGITHDEIKRLVVTCGAAFEERDIAICTHMITSHRYVEEPGGSSLKVRVARTLPNCQIVSVDWLVESVLENRPLNAVDYLLVAAENTSVFSENRSDTPQLPVVPRTNLQIYHERLIDLVDDRFNAKGATVAVWMDEQGVRWDAFLISGLKRKLTLNPDINFPNHQVSTYRIQLLYNFEFRTYRIWYREVVNQVEMSELSDNDDLEIARRDFEHRFEEVTGESWKDHCMLSQDTLEWNPSTKRYIFFQPKHEDEYRAGNSLPEQDDVIERLPRGVSELIKLLFGPGPGDHASSFYRHILKNEIRSCYSLNLDGLTLRIAVDLLTKLVNCLEKPLACSEAQSRSSERLHMQKARFMKEMYFGLLRIARRSVSTPEATNLEWARQELRNIELLLKLRLCVEQKQRDGHLPKEIALKAFRTLEFEEIKRVNKTTREYTHLLQYLKNSIGAHHPTDYEWTSSAFHAAVKNKDTMYGEQRIVTSSVNGFCSGMARQVKSSLAFSVRGFELESLRNQTRYSASSFNQGLLLLCEVEVGKDPLCLVNCNQKASAVMRAEHKVGVFAQGRVGHKAWMDARVVRQSLNGILMPDTSKGRVMNHNAPTLAYNEYVVYDPAQVRQRYLFHLVSKVSR</sequence>
<name>S7ZVM6_PENO1</name>
<keyword evidence="4" id="KW-0520">NAD</keyword>
<dbReference type="SUPFAM" id="SSF56399">
    <property type="entry name" value="ADP-ribosylation"/>
    <property type="match status" value="1"/>
</dbReference>
<evidence type="ECO:0000256" key="1">
    <source>
        <dbReference type="ARBA" id="ARBA00012020"/>
    </source>
</evidence>
<dbReference type="InterPro" id="IPR050800">
    <property type="entry name" value="ARTD/PARP"/>
</dbReference>
<keyword evidence="2" id="KW-0328">Glycosyltransferase</keyword>
<protein>
    <recommendedName>
        <fullName evidence="1">NAD(+) ADP-ribosyltransferase</fullName>
        <ecNumber evidence="1">2.4.2.30</ecNumber>
    </recommendedName>
</protein>
<dbReference type="InterPro" id="IPR036420">
    <property type="entry name" value="BRCT_dom_sf"/>
</dbReference>
<dbReference type="AlphaFoldDB" id="S7ZVM6"/>
<dbReference type="OrthoDB" id="2017365at2759"/>
<dbReference type="PANTHER" id="PTHR10459:SF60">
    <property type="entry name" value="POLY [ADP-RIBOSE] POLYMERASE 2"/>
    <property type="match status" value="1"/>
</dbReference>
<evidence type="ECO:0000256" key="4">
    <source>
        <dbReference type="ARBA" id="ARBA00023027"/>
    </source>
</evidence>
<dbReference type="SUPFAM" id="SSF52113">
    <property type="entry name" value="BRCT domain"/>
    <property type="match status" value="1"/>
</dbReference>
<dbReference type="EMBL" id="KB644415">
    <property type="protein sequence ID" value="EPS34785.1"/>
    <property type="molecule type" value="Genomic_DNA"/>
</dbReference>
<dbReference type="Gene3D" id="3.40.50.10190">
    <property type="entry name" value="BRCT domain"/>
    <property type="match status" value="1"/>
</dbReference>
<dbReference type="GO" id="GO:1990404">
    <property type="term" value="F:NAD+-protein mono-ADP-ribosyltransferase activity"/>
    <property type="evidence" value="ECO:0007669"/>
    <property type="project" value="TreeGrafter"/>
</dbReference>
<dbReference type="InterPro" id="IPR001357">
    <property type="entry name" value="BRCT_dom"/>
</dbReference>
<dbReference type="GO" id="GO:0006302">
    <property type="term" value="P:double-strand break repair"/>
    <property type="evidence" value="ECO:0007669"/>
    <property type="project" value="TreeGrafter"/>
</dbReference>
<keyword evidence="3" id="KW-0808">Transferase</keyword>
<proteinExistence type="predicted"/>
<dbReference type="EC" id="2.4.2.30" evidence="1"/>
<evidence type="ECO:0000259" key="6">
    <source>
        <dbReference type="PROSITE" id="PS50172"/>
    </source>
</evidence>
<dbReference type="GO" id="GO:0003950">
    <property type="term" value="F:NAD+ poly-ADP-ribosyltransferase activity"/>
    <property type="evidence" value="ECO:0007669"/>
    <property type="project" value="UniProtKB-EC"/>
</dbReference>
<comment type="catalytic activity">
    <reaction evidence="5">
        <text>NAD(+) + (ADP-D-ribosyl)n-acceptor = nicotinamide + (ADP-D-ribosyl)n+1-acceptor + H(+).</text>
        <dbReference type="EC" id="2.4.2.30"/>
    </reaction>
</comment>
<dbReference type="InterPro" id="IPR012317">
    <property type="entry name" value="Poly(ADP-ribose)pol_cat_dom"/>
</dbReference>
<dbReference type="Pfam" id="PF00644">
    <property type="entry name" value="PARP"/>
    <property type="match status" value="1"/>
</dbReference>
<accession>S7ZVM6</accession>
<evidence type="ECO:0000256" key="2">
    <source>
        <dbReference type="ARBA" id="ARBA00022676"/>
    </source>
</evidence>
<gene>
    <name evidence="7" type="ORF">PDE_09749</name>
</gene>
<dbReference type="PANTHER" id="PTHR10459">
    <property type="entry name" value="DNA LIGASE"/>
    <property type="match status" value="1"/>
</dbReference>
<evidence type="ECO:0000313" key="8">
    <source>
        <dbReference type="Proteomes" id="UP000019376"/>
    </source>
</evidence>
<dbReference type="Gene3D" id="3.90.228.10">
    <property type="match status" value="1"/>
</dbReference>
<dbReference type="eggNOG" id="KOG1037">
    <property type="taxonomic scope" value="Eukaryota"/>
</dbReference>
<dbReference type="HOGENOM" id="CLU_004841_2_0_1"/>